<dbReference type="Proteomes" id="UP001207918">
    <property type="component" value="Unassembled WGS sequence"/>
</dbReference>
<dbReference type="Gene3D" id="3.10.450.40">
    <property type="match status" value="1"/>
</dbReference>
<dbReference type="RefSeq" id="WP_265766948.1">
    <property type="nucleotide sequence ID" value="NZ_JAGGJA010000010.1"/>
</dbReference>
<reference evidence="2 3" key="1">
    <citation type="submission" date="2021-03" db="EMBL/GenBank/DDBJ databases">
        <title>Aliifodinibius sp. nov., a new bacterium isolated from saline soil.</title>
        <authorList>
            <person name="Galisteo C."/>
            <person name="De La Haba R."/>
            <person name="Sanchez-Porro C."/>
            <person name="Ventosa A."/>
        </authorList>
    </citation>
    <scope>NUCLEOTIDE SEQUENCE [LARGE SCALE GENOMIC DNA]</scope>
    <source>
        <strain evidence="2 3">1BSP15-2V2</strain>
    </source>
</reference>
<keyword evidence="3" id="KW-1185">Reference proteome</keyword>
<organism evidence="2 3">
    <name type="scientific">Fodinibius salsisoli</name>
    <dbReference type="NCBI Taxonomy" id="2820877"/>
    <lineage>
        <taxon>Bacteria</taxon>
        <taxon>Pseudomonadati</taxon>
        <taxon>Balneolota</taxon>
        <taxon>Balneolia</taxon>
        <taxon>Balneolales</taxon>
        <taxon>Balneolaceae</taxon>
        <taxon>Fodinibius</taxon>
    </lineage>
</organism>
<feature type="domain" description="IraD/Gp25-like" evidence="1">
    <location>
        <begin position="28"/>
        <end position="117"/>
    </location>
</feature>
<evidence type="ECO:0000259" key="1">
    <source>
        <dbReference type="Pfam" id="PF04965"/>
    </source>
</evidence>
<proteinExistence type="predicted"/>
<dbReference type="Pfam" id="PF04965">
    <property type="entry name" value="GPW_gp25"/>
    <property type="match status" value="1"/>
</dbReference>
<evidence type="ECO:0000313" key="3">
    <source>
        <dbReference type="Proteomes" id="UP001207918"/>
    </source>
</evidence>
<comment type="caution">
    <text evidence="2">The sequence shown here is derived from an EMBL/GenBank/DDBJ whole genome shotgun (WGS) entry which is preliminary data.</text>
</comment>
<name>A0ABT3PQL6_9BACT</name>
<accession>A0ABT3PQL6</accession>
<gene>
    <name evidence="2" type="ORF">J6I44_14955</name>
</gene>
<dbReference type="SUPFAM" id="SSF160719">
    <property type="entry name" value="gpW/gp25-like"/>
    <property type="match status" value="1"/>
</dbReference>
<evidence type="ECO:0000313" key="2">
    <source>
        <dbReference type="EMBL" id="MCW9708162.1"/>
    </source>
</evidence>
<protein>
    <submittedName>
        <fullName evidence="2">GPW/gp25 family protein</fullName>
    </submittedName>
</protein>
<sequence length="137" mass="16030">MAEKNFLGTGWSFPPTFNRGKGGVQMTSDAEDINRSLQILFTTMIGERVMQPRYGCDLQQFLFEPIDTSMKSYMREIIRDAILYFEPRIRLLQLYLEPIETEGRIDITIEYEIKGTNSRFNFVYPFYIEEGTEIDNG</sequence>
<dbReference type="EMBL" id="JAGGJA010000010">
    <property type="protein sequence ID" value="MCW9708162.1"/>
    <property type="molecule type" value="Genomic_DNA"/>
</dbReference>
<dbReference type="InterPro" id="IPR007048">
    <property type="entry name" value="IraD/Gp25-like"/>
</dbReference>